<dbReference type="SUPFAM" id="SSF51735">
    <property type="entry name" value="NAD(P)-binding Rossmann-fold domains"/>
    <property type="match status" value="1"/>
</dbReference>
<name>A0AAD4KEZ8_9EURO</name>
<dbReference type="PRINTS" id="PR00081">
    <property type="entry name" value="GDHRDH"/>
</dbReference>
<dbReference type="RefSeq" id="XP_046066915.1">
    <property type="nucleotide sequence ID" value="XM_046218706.1"/>
</dbReference>
<sequence length="290" mass="30026">MIDSNLDLCPRETSGKVAIVTGAGCAGDGIGNGRAISILLASDGCNVVCVDQNLEWAQKTASLIKSEHGRGDVIVVQADVTSALDCQSVVDTTVDKFGHLDILVNNVGVGGAPGTAVEVDMEQWAKGLEINVSSMVLMTKYAVPEMQKNECEIKGSIVNMGSVAGLKGGTPHLLYPTSKGAIVNMTRAMAAHHAEDGIRINCVCPGMLYTPMMYAGGMTEEAREARKQRSLLGTEGTGWDAACAVVFLAGPHARWITGAILPVDAGVTAAVGIGLPKSASVNGASKTEKS</sequence>
<comment type="similarity">
    <text evidence="1">Belongs to the short-chain dehydrogenases/reductases (SDR) family.</text>
</comment>
<dbReference type="Gene3D" id="3.40.50.720">
    <property type="entry name" value="NAD(P)-binding Rossmann-like Domain"/>
    <property type="match status" value="1"/>
</dbReference>
<proteinExistence type="inferred from homology"/>
<dbReference type="PROSITE" id="PS00061">
    <property type="entry name" value="ADH_SHORT"/>
    <property type="match status" value="1"/>
</dbReference>
<dbReference type="GO" id="GO:0016491">
    <property type="term" value="F:oxidoreductase activity"/>
    <property type="evidence" value="ECO:0007669"/>
    <property type="project" value="UniProtKB-KW"/>
</dbReference>
<dbReference type="AlphaFoldDB" id="A0AAD4KEZ8"/>
<evidence type="ECO:0000256" key="2">
    <source>
        <dbReference type="ARBA" id="ARBA00022857"/>
    </source>
</evidence>
<keyword evidence="2" id="KW-0521">NADP</keyword>
<dbReference type="EMBL" id="JAJTJA010000013">
    <property type="protein sequence ID" value="KAH8690719.1"/>
    <property type="molecule type" value="Genomic_DNA"/>
</dbReference>
<evidence type="ECO:0000313" key="4">
    <source>
        <dbReference type="EMBL" id="KAH8690719.1"/>
    </source>
</evidence>
<keyword evidence="3" id="KW-0560">Oxidoreductase</keyword>
<gene>
    <name evidence="4" type="ORF">BGW36DRAFT_401096</name>
</gene>
<dbReference type="InterPro" id="IPR036291">
    <property type="entry name" value="NAD(P)-bd_dom_sf"/>
</dbReference>
<dbReference type="PANTHER" id="PTHR24321">
    <property type="entry name" value="DEHYDROGENASES, SHORT CHAIN"/>
    <property type="match status" value="1"/>
</dbReference>
<dbReference type="FunFam" id="3.40.50.720:FF:001190">
    <property type="entry name" value="Short-chain dehydrogenase/reductase SDR"/>
    <property type="match status" value="1"/>
</dbReference>
<dbReference type="InterPro" id="IPR002347">
    <property type="entry name" value="SDR_fam"/>
</dbReference>
<organism evidence="4 5">
    <name type="scientific">Talaromyces proteolyticus</name>
    <dbReference type="NCBI Taxonomy" id="1131652"/>
    <lineage>
        <taxon>Eukaryota</taxon>
        <taxon>Fungi</taxon>
        <taxon>Dikarya</taxon>
        <taxon>Ascomycota</taxon>
        <taxon>Pezizomycotina</taxon>
        <taxon>Eurotiomycetes</taxon>
        <taxon>Eurotiomycetidae</taxon>
        <taxon>Eurotiales</taxon>
        <taxon>Trichocomaceae</taxon>
        <taxon>Talaromyces</taxon>
        <taxon>Talaromyces sect. Bacilispori</taxon>
    </lineage>
</organism>
<dbReference type="GeneID" id="70248993"/>
<comment type="caution">
    <text evidence="4">The sequence shown here is derived from an EMBL/GenBank/DDBJ whole genome shotgun (WGS) entry which is preliminary data.</text>
</comment>
<evidence type="ECO:0000313" key="5">
    <source>
        <dbReference type="Proteomes" id="UP001201262"/>
    </source>
</evidence>
<dbReference type="Pfam" id="PF13561">
    <property type="entry name" value="adh_short_C2"/>
    <property type="match status" value="1"/>
</dbReference>
<dbReference type="PANTHER" id="PTHR24321:SF15">
    <property type="entry name" value="OXIDOREDUCTASE UCPA"/>
    <property type="match status" value="1"/>
</dbReference>
<evidence type="ECO:0000256" key="1">
    <source>
        <dbReference type="ARBA" id="ARBA00006484"/>
    </source>
</evidence>
<dbReference type="CDD" id="cd05233">
    <property type="entry name" value="SDR_c"/>
    <property type="match status" value="1"/>
</dbReference>
<evidence type="ECO:0000256" key="3">
    <source>
        <dbReference type="ARBA" id="ARBA00023002"/>
    </source>
</evidence>
<keyword evidence="5" id="KW-1185">Reference proteome</keyword>
<accession>A0AAD4KEZ8</accession>
<dbReference type="PRINTS" id="PR00080">
    <property type="entry name" value="SDRFAMILY"/>
</dbReference>
<protein>
    <submittedName>
        <fullName evidence="4">Uncharacterized protein</fullName>
    </submittedName>
</protein>
<dbReference type="InterPro" id="IPR020904">
    <property type="entry name" value="Sc_DH/Rdtase_CS"/>
</dbReference>
<reference evidence="4" key="1">
    <citation type="submission" date="2021-12" db="EMBL/GenBank/DDBJ databases">
        <title>Convergent genome expansion in fungi linked to evolution of root-endophyte symbiosis.</title>
        <authorList>
            <consortium name="DOE Joint Genome Institute"/>
            <person name="Ke Y.-H."/>
            <person name="Bonito G."/>
            <person name="Liao H.-L."/>
            <person name="Looney B."/>
            <person name="Rojas-Flechas A."/>
            <person name="Nash J."/>
            <person name="Hameed K."/>
            <person name="Schadt C."/>
            <person name="Martin F."/>
            <person name="Crous P.W."/>
            <person name="Miettinen O."/>
            <person name="Magnuson J.K."/>
            <person name="Labbe J."/>
            <person name="Jacobson D."/>
            <person name="Doktycz M.J."/>
            <person name="Veneault-Fourrey C."/>
            <person name="Kuo A."/>
            <person name="Mondo S."/>
            <person name="Calhoun S."/>
            <person name="Riley R."/>
            <person name="Ohm R."/>
            <person name="LaButti K."/>
            <person name="Andreopoulos B."/>
            <person name="Pangilinan J."/>
            <person name="Nolan M."/>
            <person name="Tritt A."/>
            <person name="Clum A."/>
            <person name="Lipzen A."/>
            <person name="Daum C."/>
            <person name="Barry K."/>
            <person name="Grigoriev I.V."/>
            <person name="Vilgalys R."/>
        </authorList>
    </citation>
    <scope>NUCLEOTIDE SEQUENCE</scope>
    <source>
        <strain evidence="4">PMI_201</strain>
    </source>
</reference>
<dbReference type="Proteomes" id="UP001201262">
    <property type="component" value="Unassembled WGS sequence"/>
</dbReference>